<accession>A0A1I4N391</accession>
<dbReference type="EMBL" id="FOSV01000053">
    <property type="protein sequence ID" value="SFM09787.1"/>
    <property type="molecule type" value="Genomic_DNA"/>
</dbReference>
<proteinExistence type="predicted"/>
<dbReference type="AlphaFoldDB" id="A0A1I4N391"/>
<keyword evidence="2" id="KW-1185">Reference proteome</keyword>
<dbReference type="STRING" id="414703.SAMN04488125_1532"/>
<sequence length="88" mass="9779">MALLKPVHEPYRALLVSIADRLGCRVLAGTVTGMNMLLYDSVRTEGLPFAQGYIGYQTRPAAPPMPQWPRNVVHERDEDYGDTVGFGM</sequence>
<reference evidence="2" key="1">
    <citation type="submission" date="2016-10" db="EMBL/GenBank/DDBJ databases">
        <authorList>
            <person name="Varghese N."/>
            <person name="Submissions S."/>
        </authorList>
    </citation>
    <scope>NUCLEOTIDE SEQUENCE [LARGE SCALE GENOMIC DNA]</scope>
    <source>
        <strain evidence="2">CGMCC 1.6474</strain>
    </source>
</reference>
<organism evidence="1 2">
    <name type="scientific">Methylorubrum salsuginis</name>
    <dbReference type="NCBI Taxonomy" id="414703"/>
    <lineage>
        <taxon>Bacteria</taxon>
        <taxon>Pseudomonadati</taxon>
        <taxon>Pseudomonadota</taxon>
        <taxon>Alphaproteobacteria</taxon>
        <taxon>Hyphomicrobiales</taxon>
        <taxon>Methylobacteriaceae</taxon>
        <taxon>Methylorubrum</taxon>
    </lineage>
</organism>
<evidence type="ECO:0000313" key="2">
    <source>
        <dbReference type="Proteomes" id="UP000198804"/>
    </source>
</evidence>
<evidence type="ECO:0000313" key="1">
    <source>
        <dbReference type="EMBL" id="SFM09787.1"/>
    </source>
</evidence>
<name>A0A1I4N391_9HYPH</name>
<dbReference type="Proteomes" id="UP000198804">
    <property type="component" value="Unassembled WGS sequence"/>
</dbReference>
<gene>
    <name evidence="1" type="ORF">SAMN04488125_1532</name>
</gene>
<dbReference type="RefSeq" id="WP_091952134.1">
    <property type="nucleotide sequence ID" value="NZ_FOSV01000053.1"/>
</dbReference>
<protein>
    <submittedName>
        <fullName evidence="1">Uncharacterized protein</fullName>
    </submittedName>
</protein>